<evidence type="ECO:0000256" key="3">
    <source>
        <dbReference type="SAM" id="SignalP"/>
    </source>
</evidence>
<dbReference type="RefSeq" id="XP_013390963.1">
    <property type="nucleotide sequence ID" value="XM_013535509.1"/>
</dbReference>
<dbReference type="InParanoid" id="A0A1S3HY76"/>
<dbReference type="InterPro" id="IPR000488">
    <property type="entry name" value="Death_dom"/>
</dbReference>
<gene>
    <name evidence="6" type="primary">LOC106159283</name>
</gene>
<dbReference type="SUPFAM" id="SSF47986">
    <property type="entry name" value="DEATH domain"/>
    <property type="match status" value="1"/>
</dbReference>
<keyword evidence="2" id="KW-1133">Transmembrane helix</keyword>
<dbReference type="KEGG" id="lak:106159283"/>
<dbReference type="GO" id="GO:0042127">
    <property type="term" value="P:regulation of cell population proliferation"/>
    <property type="evidence" value="ECO:0007669"/>
    <property type="project" value="TreeGrafter"/>
</dbReference>
<evidence type="ECO:0000313" key="5">
    <source>
        <dbReference type="Proteomes" id="UP000085678"/>
    </source>
</evidence>
<dbReference type="Pfam" id="PF00531">
    <property type="entry name" value="Death"/>
    <property type="match status" value="1"/>
</dbReference>
<dbReference type="PANTHER" id="PTHR47139:SF3">
    <property type="entry name" value="SI:CH73-361P23.3"/>
    <property type="match status" value="1"/>
</dbReference>
<keyword evidence="5" id="KW-1185">Reference proteome</keyword>
<dbReference type="GO" id="GO:0007165">
    <property type="term" value="P:signal transduction"/>
    <property type="evidence" value="ECO:0007669"/>
    <property type="project" value="InterPro"/>
</dbReference>
<keyword evidence="2" id="KW-0472">Membrane</keyword>
<protein>
    <submittedName>
        <fullName evidence="6">Uncharacterized protein LOC106159283</fullName>
    </submittedName>
</protein>
<dbReference type="PANTHER" id="PTHR47139">
    <property type="entry name" value="TUMOR NECROSIS FACTOR RECEPTOR SUPERFAMILY MEMBER 9"/>
    <property type="match status" value="1"/>
</dbReference>
<accession>A0A1S3HY76</accession>
<dbReference type="CDD" id="cd01670">
    <property type="entry name" value="Death"/>
    <property type="match status" value="1"/>
</dbReference>
<dbReference type="Gene3D" id="2.10.50.10">
    <property type="entry name" value="Tumor Necrosis Factor Receptor, subunit A, domain 2"/>
    <property type="match status" value="2"/>
</dbReference>
<evidence type="ECO:0000256" key="2">
    <source>
        <dbReference type="SAM" id="Phobius"/>
    </source>
</evidence>
<proteinExistence type="predicted"/>
<feature type="chain" id="PRO_5010259057" evidence="3">
    <location>
        <begin position="26"/>
        <end position="409"/>
    </location>
</feature>
<dbReference type="InterPro" id="IPR011029">
    <property type="entry name" value="DEATH-like_dom_sf"/>
</dbReference>
<feature type="region of interest" description="Disordered" evidence="1">
    <location>
        <begin position="137"/>
        <end position="158"/>
    </location>
</feature>
<dbReference type="PROSITE" id="PS50017">
    <property type="entry name" value="DEATH_DOMAIN"/>
    <property type="match status" value="1"/>
</dbReference>
<dbReference type="OrthoDB" id="9889060at2759"/>
<feature type="signal peptide" evidence="3">
    <location>
        <begin position="1"/>
        <end position="25"/>
    </location>
</feature>
<dbReference type="Gene3D" id="1.10.533.10">
    <property type="entry name" value="Death Domain, Fas"/>
    <property type="match status" value="1"/>
</dbReference>
<feature type="domain" description="Death" evidence="4">
    <location>
        <begin position="285"/>
        <end position="374"/>
    </location>
</feature>
<name>A0A1S3HY76_LINAN</name>
<keyword evidence="3" id="KW-0732">Signal</keyword>
<organism evidence="5 6">
    <name type="scientific">Lingula anatina</name>
    <name type="common">Brachiopod</name>
    <name type="synonym">Lingula unguis</name>
    <dbReference type="NCBI Taxonomy" id="7574"/>
    <lineage>
        <taxon>Eukaryota</taxon>
        <taxon>Metazoa</taxon>
        <taxon>Spiralia</taxon>
        <taxon>Lophotrochozoa</taxon>
        <taxon>Brachiopoda</taxon>
        <taxon>Linguliformea</taxon>
        <taxon>Lingulata</taxon>
        <taxon>Lingulida</taxon>
        <taxon>Linguloidea</taxon>
        <taxon>Lingulidae</taxon>
        <taxon>Lingula</taxon>
    </lineage>
</organism>
<reference evidence="6" key="1">
    <citation type="journal article" date="2015" name="Nat. Commun.">
        <title>The Lingula genome provides insights into brachiopod evolution and the origin of phosphate biomineralization.</title>
        <authorList>
            <person name="Luo Y.J."/>
            <person name="Takeuchi T."/>
            <person name="Koyanagi R."/>
            <person name="Yamada L."/>
            <person name="Kanda M."/>
            <person name="Khalturina M."/>
            <person name="Fujie M."/>
            <person name="Yamasaki S.I."/>
            <person name="Endo K."/>
            <person name="Satoh N."/>
        </authorList>
    </citation>
    <scope>NUCLEOTIDE SEQUENCE</scope>
</reference>
<evidence type="ECO:0000256" key="1">
    <source>
        <dbReference type="SAM" id="MobiDB-lite"/>
    </source>
</evidence>
<reference evidence="6" key="2">
    <citation type="submission" date="2025-08" db="UniProtKB">
        <authorList>
            <consortium name="RefSeq"/>
        </authorList>
    </citation>
    <scope>IDENTIFICATION</scope>
</reference>
<dbReference type="GeneID" id="106159283"/>
<feature type="non-terminal residue" evidence="6">
    <location>
        <position position="409"/>
    </location>
</feature>
<dbReference type="Proteomes" id="UP000085678">
    <property type="component" value="Unplaced"/>
</dbReference>
<keyword evidence="2" id="KW-0812">Transmembrane</keyword>
<evidence type="ECO:0000259" key="4">
    <source>
        <dbReference type="PROSITE" id="PS50017"/>
    </source>
</evidence>
<sequence>MGSLLRSYILGLLGLFSMANVYVGAEYRYIHIRNEENGEMVECREIQCEKGQYAKPCTPDDRDSSRCVPCEDGYYQDDNVNPLRKECKLKKRCLDQNPDIKKCTTVKDPGSLTRDATCSCLQGCTWYKSLAECIPDDPSVRPTTPRPSCPPGQTTKENSTGCFPECPEGFFKDGDSCKQYTNCRREGKCVEIKGNATADNICSAANFTDWTKDCNQTGSSQQQKSEGPKMLKIILGVTVPGVILCALAIIAYCAWKWTTNKKNEEQNRQEILARLTSGTLEGEALRIAFGIVENNMRENWERLGRRLLENFDTTVRFEIYEAYPPSSTPLADRVSRMLTIWKEKRARDATVAALLRALDFIGQGNISQAILQKIKGLLSETDSTNFTDENRDLAVHSSSVPDVHETARR</sequence>
<dbReference type="GO" id="GO:0038023">
    <property type="term" value="F:signaling receptor activity"/>
    <property type="evidence" value="ECO:0007669"/>
    <property type="project" value="TreeGrafter"/>
</dbReference>
<evidence type="ECO:0000313" key="6">
    <source>
        <dbReference type="RefSeq" id="XP_013390963.1"/>
    </source>
</evidence>
<dbReference type="AlphaFoldDB" id="A0A1S3HY76"/>
<feature type="transmembrane region" description="Helical" evidence="2">
    <location>
        <begin position="233"/>
        <end position="257"/>
    </location>
</feature>